<sequence>MADVIDLLHINDITVMRTLDPEDDLADWKDTKLLARVLIDDELLDEGGACLPIVYEGQGARPVTRWELGGIQVPTDCIPLTLIITTTGHFEIFRFEIERGLDGIWHTEMVKSEKICLRFRAQVFLYHPLSCFHQEYHTTPEDDLIQWDIHPAEPWDERIGSLDRILGFPFLSAGQLVLLGVQHYTAASRSHGDNRRLEHALAAFERALQDPNLDPGLSQIVETVIPFLYCLIQGYTSCLDIALQVLQTFPDLQLGAEVPYAIVLDIVRRFEWHDYIPLAIKLVTGPLKHLLHSASPDTRFVEWVTLAYRLAPSAKEVLPLMDLMVDFHSGFPSSEGFALPMMRATIYFRRSIQPGRPSLGMTLGAAEFAMHSLAGREHSPHLGPTECQFIQWSFSWLLDVLSQDLAESKPYKDRLVSFVAWQLSHFPLSPRMQGSLRAIQSRLRGNIRMYAFERVKLSQPPILDDNDKQFIEECDQDLLWQKSGNEISVPTEYPRGAAELVRNLLMDADSGLGVAQLSCGIAATVAYALRLPEAFKVYSLFMGCLEESILSDRSLVGALRGPDVIHLVLRDAISCASETGNHASALQWSDQGCSQIWNWLFHSRLSIGQSFATEPVVARKLKTRPPWIGSWAKHQQDKLERNHIPCRGLGWTHRLPHLQSLFLSCTRRSSGP</sequence>
<organism evidence="1 2">
    <name type="scientific">Pluteus cervinus</name>
    <dbReference type="NCBI Taxonomy" id="181527"/>
    <lineage>
        <taxon>Eukaryota</taxon>
        <taxon>Fungi</taxon>
        <taxon>Dikarya</taxon>
        <taxon>Basidiomycota</taxon>
        <taxon>Agaricomycotina</taxon>
        <taxon>Agaricomycetes</taxon>
        <taxon>Agaricomycetidae</taxon>
        <taxon>Agaricales</taxon>
        <taxon>Pluteineae</taxon>
        <taxon>Pluteaceae</taxon>
        <taxon>Pluteus</taxon>
    </lineage>
</organism>
<evidence type="ECO:0000313" key="1">
    <source>
        <dbReference type="EMBL" id="TFK71825.1"/>
    </source>
</evidence>
<reference evidence="1 2" key="1">
    <citation type="journal article" date="2019" name="Nat. Ecol. Evol.">
        <title>Megaphylogeny resolves global patterns of mushroom evolution.</title>
        <authorList>
            <person name="Varga T."/>
            <person name="Krizsan K."/>
            <person name="Foldi C."/>
            <person name="Dima B."/>
            <person name="Sanchez-Garcia M."/>
            <person name="Sanchez-Ramirez S."/>
            <person name="Szollosi G.J."/>
            <person name="Szarkandi J.G."/>
            <person name="Papp V."/>
            <person name="Albert L."/>
            <person name="Andreopoulos W."/>
            <person name="Angelini C."/>
            <person name="Antonin V."/>
            <person name="Barry K.W."/>
            <person name="Bougher N.L."/>
            <person name="Buchanan P."/>
            <person name="Buyck B."/>
            <person name="Bense V."/>
            <person name="Catcheside P."/>
            <person name="Chovatia M."/>
            <person name="Cooper J."/>
            <person name="Damon W."/>
            <person name="Desjardin D."/>
            <person name="Finy P."/>
            <person name="Geml J."/>
            <person name="Haridas S."/>
            <person name="Hughes K."/>
            <person name="Justo A."/>
            <person name="Karasinski D."/>
            <person name="Kautmanova I."/>
            <person name="Kiss B."/>
            <person name="Kocsube S."/>
            <person name="Kotiranta H."/>
            <person name="LaButti K.M."/>
            <person name="Lechner B.E."/>
            <person name="Liimatainen K."/>
            <person name="Lipzen A."/>
            <person name="Lukacs Z."/>
            <person name="Mihaltcheva S."/>
            <person name="Morgado L.N."/>
            <person name="Niskanen T."/>
            <person name="Noordeloos M.E."/>
            <person name="Ohm R.A."/>
            <person name="Ortiz-Santana B."/>
            <person name="Ovrebo C."/>
            <person name="Racz N."/>
            <person name="Riley R."/>
            <person name="Savchenko A."/>
            <person name="Shiryaev A."/>
            <person name="Soop K."/>
            <person name="Spirin V."/>
            <person name="Szebenyi C."/>
            <person name="Tomsovsky M."/>
            <person name="Tulloss R.E."/>
            <person name="Uehling J."/>
            <person name="Grigoriev I.V."/>
            <person name="Vagvolgyi C."/>
            <person name="Papp T."/>
            <person name="Martin F.M."/>
            <person name="Miettinen O."/>
            <person name="Hibbett D.S."/>
            <person name="Nagy L.G."/>
        </authorList>
    </citation>
    <scope>NUCLEOTIDE SEQUENCE [LARGE SCALE GENOMIC DNA]</scope>
    <source>
        <strain evidence="1 2">NL-1719</strain>
    </source>
</reference>
<name>A0ACD3B210_9AGAR</name>
<keyword evidence="2" id="KW-1185">Reference proteome</keyword>
<dbReference type="EMBL" id="ML208293">
    <property type="protein sequence ID" value="TFK71825.1"/>
    <property type="molecule type" value="Genomic_DNA"/>
</dbReference>
<gene>
    <name evidence="1" type="ORF">BDN72DRAFT_410195</name>
</gene>
<proteinExistence type="predicted"/>
<evidence type="ECO:0000313" key="2">
    <source>
        <dbReference type="Proteomes" id="UP000308600"/>
    </source>
</evidence>
<protein>
    <submittedName>
        <fullName evidence="1">Uncharacterized protein</fullName>
    </submittedName>
</protein>
<dbReference type="Proteomes" id="UP000308600">
    <property type="component" value="Unassembled WGS sequence"/>
</dbReference>
<accession>A0ACD3B210</accession>